<organism evidence="3 4">
    <name type="scientific">Methylomonas methanica (strain DSM 25384 / MC09)</name>
    <dbReference type="NCBI Taxonomy" id="857087"/>
    <lineage>
        <taxon>Bacteria</taxon>
        <taxon>Pseudomonadati</taxon>
        <taxon>Pseudomonadota</taxon>
        <taxon>Gammaproteobacteria</taxon>
        <taxon>Methylococcales</taxon>
        <taxon>Methylococcaceae</taxon>
        <taxon>Methylomonas</taxon>
    </lineage>
</organism>
<dbReference type="Proteomes" id="UP000008888">
    <property type="component" value="Chromosome"/>
</dbReference>
<dbReference type="STRING" id="857087.Metme_4493"/>
<reference key="2">
    <citation type="submission" date="2011-05" db="EMBL/GenBank/DDBJ databases">
        <title>Complete genome sequence of the aerobic marine methanotroph Methylomonas methanica MC09.</title>
        <authorList>
            <person name="Boden R."/>
            <person name="Cunliffe M."/>
            <person name="Scanlan J."/>
            <person name="Moussard H."/>
            <person name="Kits K.D."/>
            <person name="Klotz M."/>
            <person name="Jetten M."/>
            <person name="Vuilleumier S."/>
            <person name="Han J."/>
            <person name="Peters L."/>
            <person name="Mikhailova N."/>
            <person name="Teshima H."/>
            <person name="Tapia R."/>
            <person name="Kyrpides N."/>
            <person name="Ivanova N."/>
            <person name="Pagani I."/>
            <person name="Cheng J.-F."/>
            <person name="Goodwin L."/>
            <person name="Han C."/>
            <person name="Hauser L."/>
            <person name="Land M."/>
            <person name="Lapidus A."/>
            <person name="Lucas S."/>
            <person name="Pitluck S."/>
            <person name="Woyke T."/>
            <person name="Stein L.Y."/>
            <person name="Murrell C."/>
        </authorList>
    </citation>
    <scope>NUCLEOTIDE SEQUENCE</scope>
    <source>
        <strain>MC09</strain>
    </source>
</reference>
<dbReference type="OrthoDB" id="470139at2"/>
<dbReference type="EMBL" id="CP002738">
    <property type="protein sequence ID" value="AEG02833.1"/>
    <property type="molecule type" value="Genomic_DNA"/>
</dbReference>
<sequence length="498" mass="57702">MLGFPIPYPHELLYSTIARAGVHDGETSPKQLLDSVFDDRKVIATVDLPSHIEKIAAQYPENLGLVAEKLIGEHTLWPLYSPFIPEQRGRAIKQWMMSKSYGSAHLASGIAASRIKHKLALYLCPACMDEQKAEYGEAYWDRRWQVPLIRLCGKHGPLQESNIRLNEEHRHAFVDISEVQCSIELDVSDNDRRFTTLAIPLLQNDILKSPTYHQWTLLYQAFAGEYGCLEGKRIDHRQLFRKYISRWGASWLQQSNLMPDITETSWLRGIFRKHRKSFSFAEHITVVDALSAGQITISQAIQRALLFPSEEPKRKKLIRVSEPSNSKDQIQWLAAISEKSPKQARQEHPALYARLYRTRYVWLMQVNAGNRVPYPNQNKRVNWNDRDRQTAKKLMQMITELEEDLSLPRLSRSFLLHQLPNTASIEKNLNKLPRCRTILKYYSETIAEYQIRRLTVAAVKQRMDGLDIRRWSLLRQAGLSDERMTEIANIFLNGLLTE</sequence>
<evidence type="ECO:0000313" key="4">
    <source>
        <dbReference type="Proteomes" id="UP000008888"/>
    </source>
</evidence>
<dbReference type="Pfam" id="PF15978">
    <property type="entry name" value="TnsD"/>
    <property type="match status" value="1"/>
</dbReference>
<evidence type="ECO:0000313" key="3">
    <source>
        <dbReference type="EMBL" id="AEG02833.1"/>
    </source>
</evidence>
<dbReference type="InterPro" id="IPR009492">
    <property type="entry name" value="TniQ"/>
</dbReference>
<dbReference type="KEGG" id="mmt:Metme_4493"/>
<feature type="domain" description="Transposon Tn7 transposition protein TnsD C-terminal" evidence="2">
    <location>
        <begin position="313"/>
        <end position="439"/>
    </location>
</feature>
<dbReference type="eggNOG" id="COG3677">
    <property type="taxonomic scope" value="Bacteria"/>
</dbReference>
<reference evidence="3 4" key="1">
    <citation type="journal article" date="2011" name="J. Bacteriol.">
        <title>Complete Genome Sequence of the Aerobic Marine Methanotroph Methylomonas methanica MC09.</title>
        <authorList>
            <person name="Boden R."/>
            <person name="Cunliffe M."/>
            <person name="Scanlan J."/>
            <person name="Moussard H."/>
            <person name="Kits K.D."/>
            <person name="Klotz M.G."/>
            <person name="Jetten M.S."/>
            <person name="Vuilleumier S."/>
            <person name="Han J."/>
            <person name="Peters L."/>
            <person name="Mikhailova N."/>
            <person name="Teshima H."/>
            <person name="Tapia R."/>
            <person name="Kyrpides N."/>
            <person name="Ivanova N."/>
            <person name="Pagani I."/>
            <person name="Cheng J.F."/>
            <person name="Goodwin L."/>
            <person name="Han C."/>
            <person name="Hauser L."/>
            <person name="Land M.L."/>
            <person name="Lapidus A."/>
            <person name="Lucas S."/>
            <person name="Pitluck S."/>
            <person name="Woyke T."/>
            <person name="Stein L."/>
            <person name="Murrell J.C."/>
        </authorList>
    </citation>
    <scope>NUCLEOTIDE SEQUENCE [LARGE SCALE GENOMIC DNA]</scope>
    <source>
        <strain evidence="3 4">MC09</strain>
    </source>
</reference>
<accession>G0A4U2</accession>
<dbReference type="RefSeq" id="WP_013821046.1">
    <property type="nucleotide sequence ID" value="NC_015572.1"/>
</dbReference>
<dbReference type="AlphaFoldDB" id="G0A4U2"/>
<dbReference type="HOGENOM" id="CLU_033785_1_0_6"/>
<dbReference type="InterPro" id="IPR032750">
    <property type="entry name" value="TnsD_C"/>
</dbReference>
<gene>
    <name evidence="3" type="ordered locus">Metme_4493</name>
</gene>
<proteinExistence type="predicted"/>
<dbReference type="Pfam" id="PF06527">
    <property type="entry name" value="TniQ"/>
    <property type="match status" value="1"/>
</dbReference>
<reference evidence="4" key="3">
    <citation type="submission" date="2011-05" db="EMBL/GenBank/DDBJ databases">
        <title>Complete sequence of Methylomonas methanica MC09.</title>
        <authorList>
            <consortium name="US DOE Joint Genome Institute"/>
            <person name="Lucas S."/>
            <person name="Han J."/>
            <person name="Lapidus A."/>
            <person name="Cheng J.-F."/>
            <person name="Goodwin L."/>
            <person name="Pitluck S."/>
            <person name="Peters L."/>
            <person name="Mikhailova N."/>
            <person name="Teshima H."/>
            <person name="Han C."/>
            <person name="Tapia R."/>
            <person name="Land M."/>
            <person name="Hauser L."/>
            <person name="Kyrpides N."/>
            <person name="Ivanova N."/>
            <person name="Pagani I."/>
            <person name="Stein L."/>
            <person name="Woyke T."/>
        </authorList>
    </citation>
    <scope>NUCLEOTIDE SEQUENCE [LARGE SCALE GENOMIC DNA]</scope>
    <source>
        <strain evidence="4">MC09</strain>
    </source>
</reference>
<evidence type="ECO:0000259" key="2">
    <source>
        <dbReference type="Pfam" id="PF15978"/>
    </source>
</evidence>
<name>G0A4U2_METMM</name>
<protein>
    <submittedName>
        <fullName evidence="3">Transposition protein</fullName>
    </submittedName>
</protein>
<feature type="domain" description="TniQ" evidence="1">
    <location>
        <begin position="4"/>
        <end position="156"/>
    </location>
</feature>
<evidence type="ECO:0000259" key="1">
    <source>
        <dbReference type="Pfam" id="PF06527"/>
    </source>
</evidence>
<keyword evidence="4" id="KW-1185">Reference proteome</keyword>